<evidence type="ECO:0000256" key="1">
    <source>
        <dbReference type="SAM" id="SignalP"/>
    </source>
</evidence>
<evidence type="ECO:0000313" key="3">
    <source>
        <dbReference type="Proteomes" id="UP000189800"/>
    </source>
</evidence>
<feature type="signal peptide" evidence="1">
    <location>
        <begin position="1"/>
        <end position="22"/>
    </location>
</feature>
<reference evidence="2 3" key="1">
    <citation type="submission" date="2017-02" db="EMBL/GenBank/DDBJ databases">
        <title>Draft genome sequence of Moraxella pluranimalium CCUG 54913T type strain.</title>
        <authorList>
            <person name="Salva-Serra F."/>
            <person name="Engstrom-Jakobsson H."/>
            <person name="Thorell K."/>
            <person name="Jaen-Luchoro D."/>
            <person name="Gonzales-Siles L."/>
            <person name="Karlsson R."/>
            <person name="Yazdan S."/>
            <person name="Boulund F."/>
            <person name="Johnning A."/>
            <person name="Engstrand L."/>
            <person name="Kristiansson E."/>
            <person name="Moore E."/>
        </authorList>
    </citation>
    <scope>NUCLEOTIDE SEQUENCE [LARGE SCALE GENOMIC DNA]</scope>
    <source>
        <strain evidence="2 3">CCUG 54913</strain>
    </source>
</reference>
<comment type="caution">
    <text evidence="2">The sequence shown here is derived from an EMBL/GenBank/DDBJ whole genome shotgun (WGS) entry which is preliminary data.</text>
</comment>
<name>A0A1T0CQS7_9GAMM</name>
<organism evidence="2 3">
    <name type="scientific">Moraxella pluranimalium</name>
    <dbReference type="NCBI Taxonomy" id="470453"/>
    <lineage>
        <taxon>Bacteria</taxon>
        <taxon>Pseudomonadati</taxon>
        <taxon>Pseudomonadota</taxon>
        <taxon>Gammaproteobacteria</taxon>
        <taxon>Moraxellales</taxon>
        <taxon>Moraxellaceae</taxon>
        <taxon>Moraxella</taxon>
    </lineage>
</organism>
<proteinExistence type="predicted"/>
<sequence length="134" mass="14280">MKTTLKTLLATTVLGIAGLAQANTTATTQPELTEEQQVIAAICDTTAMGTAMIATMHQSGVDKSATLADINSFAPELEKMIGNAQVAGDIVKYWQAAVTDIYQGDILKTDEEKAKYVDNVGNATFYSCVEQLSK</sequence>
<dbReference type="RefSeq" id="WP_078253880.1">
    <property type="nucleotide sequence ID" value="NZ_MUYU01000009.1"/>
</dbReference>
<keyword evidence="3" id="KW-1185">Reference proteome</keyword>
<dbReference type="STRING" id="470453.B0680_04560"/>
<dbReference type="Proteomes" id="UP000189800">
    <property type="component" value="Unassembled WGS sequence"/>
</dbReference>
<dbReference type="AlphaFoldDB" id="A0A1T0CQS7"/>
<accession>A0A1T0CQS7</accession>
<gene>
    <name evidence="2" type="ORF">B0680_04560</name>
</gene>
<keyword evidence="1" id="KW-0732">Signal</keyword>
<feature type="chain" id="PRO_5013386517" evidence="1">
    <location>
        <begin position="23"/>
        <end position="134"/>
    </location>
</feature>
<evidence type="ECO:0000313" key="2">
    <source>
        <dbReference type="EMBL" id="OOS24700.1"/>
    </source>
</evidence>
<protein>
    <submittedName>
        <fullName evidence="2">Uncharacterized protein</fullName>
    </submittedName>
</protein>
<dbReference type="EMBL" id="MUYU01000009">
    <property type="protein sequence ID" value="OOS24700.1"/>
    <property type="molecule type" value="Genomic_DNA"/>
</dbReference>